<proteinExistence type="predicted"/>
<sequence>MGVGRRMKKQGPPPPLDESLVTLKRKAPAHEVPNKKRRTSGDDLAVKPVKSAKKEDARLFKAATQKAKNGKPSSGKQAANGKDKINGTAKLGKPTPKLPSKHDQDGALEDLGSSDEDGIDDPDVIEDDLDGIATEGLEDLEDDEELEEDEFLDSEDDVVDSDAEVRKGMWSEDEDDDEAEEKLTAANIEGLSRRLDMQQAEEDAEAQAELEEAGLQTNIAGDRPRILDDSDDENAARGPSLLAPDLQFLRTRITDTVRVLEDFTKLAEEGRSRAEYTKQLLKDI</sequence>
<name>A0ACC3D6M2_9PEZI</name>
<accession>A0ACC3D6M2</accession>
<organism evidence="1 2">
    <name type="scientific">Coniosporium uncinatum</name>
    <dbReference type="NCBI Taxonomy" id="93489"/>
    <lineage>
        <taxon>Eukaryota</taxon>
        <taxon>Fungi</taxon>
        <taxon>Dikarya</taxon>
        <taxon>Ascomycota</taxon>
        <taxon>Pezizomycotina</taxon>
        <taxon>Dothideomycetes</taxon>
        <taxon>Dothideomycetes incertae sedis</taxon>
        <taxon>Coniosporium</taxon>
    </lineage>
</organism>
<comment type="caution">
    <text evidence="1">The sequence shown here is derived from an EMBL/GenBank/DDBJ whole genome shotgun (WGS) entry which is preliminary data.</text>
</comment>
<feature type="non-terminal residue" evidence="1">
    <location>
        <position position="284"/>
    </location>
</feature>
<dbReference type="Proteomes" id="UP001186974">
    <property type="component" value="Unassembled WGS sequence"/>
</dbReference>
<gene>
    <name evidence="1" type="ORF">LTS18_003863</name>
</gene>
<evidence type="ECO:0000313" key="1">
    <source>
        <dbReference type="EMBL" id="KAK3062534.1"/>
    </source>
</evidence>
<dbReference type="EMBL" id="JAWDJW010007242">
    <property type="protein sequence ID" value="KAK3062534.1"/>
    <property type="molecule type" value="Genomic_DNA"/>
</dbReference>
<protein>
    <submittedName>
        <fullName evidence="1">Uncharacterized protein</fullName>
    </submittedName>
</protein>
<keyword evidence="2" id="KW-1185">Reference proteome</keyword>
<reference evidence="1" key="1">
    <citation type="submission" date="2024-09" db="EMBL/GenBank/DDBJ databases">
        <title>Black Yeasts Isolated from many extreme environments.</title>
        <authorList>
            <person name="Coleine C."/>
            <person name="Stajich J.E."/>
            <person name="Selbmann L."/>
        </authorList>
    </citation>
    <scope>NUCLEOTIDE SEQUENCE</scope>
    <source>
        <strain evidence="1">CCFEE 5737</strain>
    </source>
</reference>
<evidence type="ECO:0000313" key="2">
    <source>
        <dbReference type="Proteomes" id="UP001186974"/>
    </source>
</evidence>